<dbReference type="CDD" id="cd09279">
    <property type="entry name" value="RNase_HI_like"/>
    <property type="match status" value="1"/>
</dbReference>
<proteinExistence type="predicted"/>
<dbReference type="PANTHER" id="PTHR48475">
    <property type="entry name" value="RIBONUCLEASE H"/>
    <property type="match status" value="1"/>
</dbReference>
<dbReference type="PANTHER" id="PTHR48475:SF1">
    <property type="entry name" value="RNASE H TYPE-1 DOMAIN-CONTAINING PROTEIN"/>
    <property type="match status" value="1"/>
</dbReference>
<dbReference type="Gene3D" id="3.30.420.10">
    <property type="entry name" value="Ribonuclease H-like superfamily/Ribonuclease H"/>
    <property type="match status" value="1"/>
</dbReference>
<dbReference type="AlphaFoldDB" id="A0AAV5HUV8"/>
<name>A0AAV5HUV8_9ROSI</name>
<dbReference type="Proteomes" id="UP001054252">
    <property type="component" value="Unassembled WGS sequence"/>
</dbReference>
<dbReference type="Pfam" id="PF13456">
    <property type="entry name" value="RVT_3"/>
    <property type="match status" value="1"/>
</dbReference>
<organism evidence="2 3">
    <name type="scientific">Rubroshorea leprosula</name>
    <dbReference type="NCBI Taxonomy" id="152421"/>
    <lineage>
        <taxon>Eukaryota</taxon>
        <taxon>Viridiplantae</taxon>
        <taxon>Streptophyta</taxon>
        <taxon>Embryophyta</taxon>
        <taxon>Tracheophyta</taxon>
        <taxon>Spermatophyta</taxon>
        <taxon>Magnoliopsida</taxon>
        <taxon>eudicotyledons</taxon>
        <taxon>Gunneridae</taxon>
        <taxon>Pentapetalae</taxon>
        <taxon>rosids</taxon>
        <taxon>malvids</taxon>
        <taxon>Malvales</taxon>
        <taxon>Dipterocarpaceae</taxon>
        <taxon>Rubroshorea</taxon>
    </lineage>
</organism>
<dbReference type="InterPro" id="IPR002156">
    <property type="entry name" value="RNaseH_domain"/>
</dbReference>
<dbReference type="SUPFAM" id="SSF53098">
    <property type="entry name" value="Ribonuclease H-like"/>
    <property type="match status" value="1"/>
</dbReference>
<sequence>MLLSKFDIVYTTQEAIKGQAIADYLAKHATEDYELIDWDFPDEDILAMEAKSDSDNWKLFFDGAVNQLACGLGVVLVCSKGDHFPIAIKLDFACTNNIAKYEACIASIHAALDMNVRDLEIYGNSTLIICQTNGDWQTKDPKLIPYHQYLETLIKKFIFISLKPYALCQEPICGCFGNFSLHGPNL</sequence>
<evidence type="ECO:0000259" key="1">
    <source>
        <dbReference type="Pfam" id="PF13456"/>
    </source>
</evidence>
<keyword evidence="3" id="KW-1185">Reference proteome</keyword>
<gene>
    <name evidence="2" type="ORF">SLEP1_g3636</name>
</gene>
<dbReference type="InterPro" id="IPR012337">
    <property type="entry name" value="RNaseH-like_sf"/>
</dbReference>
<protein>
    <recommendedName>
        <fullName evidence="1">RNase H type-1 domain-containing protein</fullName>
    </recommendedName>
</protein>
<accession>A0AAV5HUV8</accession>
<dbReference type="InterPro" id="IPR036397">
    <property type="entry name" value="RNaseH_sf"/>
</dbReference>
<evidence type="ECO:0000313" key="3">
    <source>
        <dbReference type="Proteomes" id="UP001054252"/>
    </source>
</evidence>
<dbReference type="GO" id="GO:0004523">
    <property type="term" value="F:RNA-DNA hybrid ribonuclease activity"/>
    <property type="evidence" value="ECO:0007669"/>
    <property type="project" value="InterPro"/>
</dbReference>
<reference evidence="2 3" key="1">
    <citation type="journal article" date="2021" name="Commun. Biol.">
        <title>The genome of Shorea leprosula (Dipterocarpaceae) highlights the ecological relevance of drought in aseasonal tropical rainforests.</title>
        <authorList>
            <person name="Ng K.K.S."/>
            <person name="Kobayashi M.J."/>
            <person name="Fawcett J.A."/>
            <person name="Hatakeyama M."/>
            <person name="Paape T."/>
            <person name="Ng C.H."/>
            <person name="Ang C.C."/>
            <person name="Tnah L.H."/>
            <person name="Lee C.T."/>
            <person name="Nishiyama T."/>
            <person name="Sese J."/>
            <person name="O'Brien M.J."/>
            <person name="Copetti D."/>
            <person name="Mohd Noor M.I."/>
            <person name="Ong R.C."/>
            <person name="Putra M."/>
            <person name="Sireger I.Z."/>
            <person name="Indrioko S."/>
            <person name="Kosugi Y."/>
            <person name="Izuno A."/>
            <person name="Isagi Y."/>
            <person name="Lee S.L."/>
            <person name="Shimizu K.K."/>
        </authorList>
    </citation>
    <scope>NUCLEOTIDE SEQUENCE [LARGE SCALE GENOMIC DNA]</scope>
    <source>
        <strain evidence="2">214</strain>
    </source>
</reference>
<comment type="caution">
    <text evidence="2">The sequence shown here is derived from an EMBL/GenBank/DDBJ whole genome shotgun (WGS) entry which is preliminary data.</text>
</comment>
<dbReference type="GO" id="GO:0003676">
    <property type="term" value="F:nucleic acid binding"/>
    <property type="evidence" value="ECO:0007669"/>
    <property type="project" value="InterPro"/>
</dbReference>
<feature type="domain" description="RNase H type-1" evidence="1">
    <location>
        <begin position="61"/>
        <end position="161"/>
    </location>
</feature>
<dbReference type="EMBL" id="BPVZ01000003">
    <property type="protein sequence ID" value="GKU89507.1"/>
    <property type="molecule type" value="Genomic_DNA"/>
</dbReference>
<evidence type="ECO:0000313" key="2">
    <source>
        <dbReference type="EMBL" id="GKU89507.1"/>
    </source>
</evidence>